<dbReference type="GO" id="GO:0003677">
    <property type="term" value="F:DNA binding"/>
    <property type="evidence" value="ECO:0007669"/>
    <property type="project" value="UniProtKB-KW"/>
</dbReference>
<dbReference type="SMART" id="SM00448">
    <property type="entry name" value="REC"/>
    <property type="match status" value="1"/>
</dbReference>
<evidence type="ECO:0000259" key="4">
    <source>
        <dbReference type="PROSITE" id="PS50043"/>
    </source>
</evidence>
<dbReference type="SUPFAM" id="SSF46894">
    <property type="entry name" value="C-terminal effector domain of the bipartite response regulators"/>
    <property type="match status" value="1"/>
</dbReference>
<dbReference type="PROSITE" id="PS50043">
    <property type="entry name" value="HTH_LUXR_2"/>
    <property type="match status" value="1"/>
</dbReference>
<dbReference type="PANTHER" id="PTHR45566:SF1">
    <property type="entry name" value="HTH-TYPE TRANSCRIPTIONAL REGULATOR YHJB-RELATED"/>
    <property type="match status" value="1"/>
</dbReference>
<feature type="domain" description="HTH luxR-type" evidence="4">
    <location>
        <begin position="155"/>
        <end position="220"/>
    </location>
</feature>
<reference evidence="6 7" key="1">
    <citation type="submission" date="2017-08" db="EMBL/GenBank/DDBJ databases">
        <title>Infants hospitalized years apart are colonized by the same room-sourced microbial strains.</title>
        <authorList>
            <person name="Brooks B."/>
            <person name="Olm M.R."/>
            <person name="Firek B.A."/>
            <person name="Baker R."/>
            <person name="Thomas B.C."/>
            <person name="Morowitz M.J."/>
            <person name="Banfield J.F."/>
        </authorList>
    </citation>
    <scope>NUCLEOTIDE SEQUENCE [LARGE SCALE GENOMIC DNA]</scope>
    <source>
        <strain evidence="6">S2_005_003_R2_43</strain>
    </source>
</reference>
<evidence type="ECO:0000256" key="3">
    <source>
        <dbReference type="PROSITE-ProRule" id="PRU00169"/>
    </source>
</evidence>
<dbReference type="PANTHER" id="PTHR45566">
    <property type="entry name" value="HTH-TYPE TRANSCRIPTIONAL REGULATOR YHJB-RELATED"/>
    <property type="match status" value="1"/>
</dbReference>
<name>A0A2W5K7Q6_ANCNO</name>
<dbReference type="Pfam" id="PF00196">
    <property type="entry name" value="GerE"/>
    <property type="match status" value="1"/>
</dbReference>
<evidence type="ECO:0000313" key="6">
    <source>
        <dbReference type="EMBL" id="PZQ12911.1"/>
    </source>
</evidence>
<dbReference type="Gene3D" id="3.40.50.2300">
    <property type="match status" value="1"/>
</dbReference>
<evidence type="ECO:0000259" key="5">
    <source>
        <dbReference type="PROSITE" id="PS50110"/>
    </source>
</evidence>
<keyword evidence="2 6" id="KW-0238">DNA-binding</keyword>
<dbReference type="GO" id="GO:0000160">
    <property type="term" value="P:phosphorelay signal transduction system"/>
    <property type="evidence" value="ECO:0007669"/>
    <property type="project" value="InterPro"/>
</dbReference>
<dbReference type="InterPro" id="IPR001789">
    <property type="entry name" value="Sig_transdc_resp-reg_receiver"/>
</dbReference>
<dbReference type="SMART" id="SM00421">
    <property type="entry name" value="HTH_LUXR"/>
    <property type="match status" value="1"/>
</dbReference>
<dbReference type="CDD" id="cd06170">
    <property type="entry name" value="LuxR_C_like"/>
    <property type="match status" value="1"/>
</dbReference>
<feature type="domain" description="Response regulatory" evidence="5">
    <location>
        <begin position="12"/>
        <end position="130"/>
    </location>
</feature>
<organism evidence="6 7">
    <name type="scientific">Ancylobacter novellus</name>
    <name type="common">Thiobacillus novellus</name>
    <dbReference type="NCBI Taxonomy" id="921"/>
    <lineage>
        <taxon>Bacteria</taxon>
        <taxon>Pseudomonadati</taxon>
        <taxon>Pseudomonadota</taxon>
        <taxon>Alphaproteobacteria</taxon>
        <taxon>Hyphomicrobiales</taxon>
        <taxon>Xanthobacteraceae</taxon>
        <taxon>Ancylobacter</taxon>
    </lineage>
</organism>
<dbReference type="InterPro" id="IPR058245">
    <property type="entry name" value="NreC/VraR/RcsB-like_REC"/>
</dbReference>
<dbReference type="Proteomes" id="UP000249577">
    <property type="component" value="Unassembled WGS sequence"/>
</dbReference>
<dbReference type="AlphaFoldDB" id="A0A2W5K7Q6"/>
<gene>
    <name evidence="6" type="ORF">DI565_14605</name>
</gene>
<sequence>MIETEAAIEPKRFVVVDDHPLFREALKSALAASFPGAAIEEADTIDAAREALVGAPDVDLVLLDLSLQSGSGGYDGLIRLRKEFPSVPVLIVSGLEEPSATHETLCLGASGFVPKAAGRAVLAEAIGRVLSGKIYMPNANGCDEASSARRTAKRIAEGLAKLTPAQERVLVLIRRGSLNREIAAELGIGESTVKAHVSEIIRKLGVLSRTQIVIETAKNDLAAALAARDAP</sequence>
<dbReference type="PROSITE" id="PS50110">
    <property type="entry name" value="RESPONSE_REGULATORY"/>
    <property type="match status" value="1"/>
</dbReference>
<protein>
    <submittedName>
        <fullName evidence="6">DNA-binding response regulator</fullName>
    </submittedName>
</protein>
<dbReference type="InterPro" id="IPR036388">
    <property type="entry name" value="WH-like_DNA-bd_sf"/>
</dbReference>
<dbReference type="InterPro" id="IPR000792">
    <property type="entry name" value="Tscrpt_reg_LuxR_C"/>
</dbReference>
<evidence type="ECO:0000256" key="1">
    <source>
        <dbReference type="ARBA" id="ARBA00022553"/>
    </source>
</evidence>
<dbReference type="PRINTS" id="PR00038">
    <property type="entry name" value="HTHLUXR"/>
</dbReference>
<keyword evidence="1 3" id="KW-0597">Phosphoprotein</keyword>
<dbReference type="InterPro" id="IPR051015">
    <property type="entry name" value="EvgA-like"/>
</dbReference>
<dbReference type="Gene3D" id="1.10.10.10">
    <property type="entry name" value="Winged helix-like DNA-binding domain superfamily/Winged helix DNA-binding domain"/>
    <property type="match status" value="1"/>
</dbReference>
<dbReference type="InterPro" id="IPR016032">
    <property type="entry name" value="Sig_transdc_resp-reg_C-effctor"/>
</dbReference>
<comment type="caution">
    <text evidence="6">The sequence shown here is derived from an EMBL/GenBank/DDBJ whole genome shotgun (WGS) entry which is preliminary data.</text>
</comment>
<evidence type="ECO:0000256" key="2">
    <source>
        <dbReference type="ARBA" id="ARBA00023125"/>
    </source>
</evidence>
<dbReference type="CDD" id="cd17535">
    <property type="entry name" value="REC_NarL-like"/>
    <property type="match status" value="1"/>
</dbReference>
<dbReference type="InterPro" id="IPR011006">
    <property type="entry name" value="CheY-like_superfamily"/>
</dbReference>
<dbReference type="EMBL" id="QFPN01000008">
    <property type="protein sequence ID" value="PZQ12911.1"/>
    <property type="molecule type" value="Genomic_DNA"/>
</dbReference>
<evidence type="ECO:0000313" key="7">
    <source>
        <dbReference type="Proteomes" id="UP000249577"/>
    </source>
</evidence>
<feature type="modified residue" description="4-aspartylphosphate" evidence="3">
    <location>
        <position position="64"/>
    </location>
</feature>
<proteinExistence type="predicted"/>
<dbReference type="SUPFAM" id="SSF52172">
    <property type="entry name" value="CheY-like"/>
    <property type="match status" value="1"/>
</dbReference>
<accession>A0A2W5K7Q6</accession>
<dbReference type="Pfam" id="PF00072">
    <property type="entry name" value="Response_reg"/>
    <property type="match status" value="1"/>
</dbReference>
<dbReference type="GO" id="GO:0006355">
    <property type="term" value="P:regulation of DNA-templated transcription"/>
    <property type="evidence" value="ECO:0007669"/>
    <property type="project" value="InterPro"/>
</dbReference>